<protein>
    <submittedName>
        <fullName evidence="1">Uncharacterized protein</fullName>
    </submittedName>
</protein>
<name>A0ACB8W267_9TELE</name>
<organism evidence="1 2">
    <name type="scientific">Scortum barcoo</name>
    <name type="common">barcoo grunter</name>
    <dbReference type="NCBI Taxonomy" id="214431"/>
    <lineage>
        <taxon>Eukaryota</taxon>
        <taxon>Metazoa</taxon>
        <taxon>Chordata</taxon>
        <taxon>Craniata</taxon>
        <taxon>Vertebrata</taxon>
        <taxon>Euteleostomi</taxon>
        <taxon>Actinopterygii</taxon>
        <taxon>Neopterygii</taxon>
        <taxon>Teleostei</taxon>
        <taxon>Neoteleostei</taxon>
        <taxon>Acanthomorphata</taxon>
        <taxon>Eupercaria</taxon>
        <taxon>Centrarchiformes</taxon>
        <taxon>Terapontoidei</taxon>
        <taxon>Terapontidae</taxon>
        <taxon>Scortum</taxon>
    </lineage>
</organism>
<proteinExistence type="predicted"/>
<evidence type="ECO:0000313" key="1">
    <source>
        <dbReference type="EMBL" id="KAI3361879.1"/>
    </source>
</evidence>
<sequence>MIPSSVPQSGQAPGPAGLRPRSGSAQPSDTMLPGSALLLLLGLCSASCFELLPEEAAPRRARFSANSPTDVARCLNGAVTVGCGFFSCLENSTCDTDGMHEICELFLHTAATFNTEGKTFVKKSLHCITQGITAKVFQTIRRCNIFQRMIAEVRKLAETQTNDGVRLCLFVHGSFISLKVQEECYTSLDICTVARTNPDAIGEVVQVPTHFPNRYYSTLLQVLQLCDEQTVAAVRAGLVARLGPDMNTFLELVQNKPCSSGSGSAAHSNPTSWRNTPMFSVQSGFRGRDPTHLFARKRSVQEECYTSLDICTVARTNPDAIGEVVQVPTHFPNRYYSTLLQVLQLCDEQTVAAVRAGLVARLGPDMNTFLELVQNKPCSSGSGSAAHSNPTSWRNTPMFSVQSGFRGRDPTHLFARKRSVDDMEGGLKAKN</sequence>
<reference evidence="1" key="1">
    <citation type="submission" date="2022-04" db="EMBL/GenBank/DDBJ databases">
        <title>Jade perch genome.</title>
        <authorList>
            <person name="Chao B."/>
        </authorList>
    </citation>
    <scope>NUCLEOTIDE SEQUENCE</scope>
    <source>
        <strain evidence="1">CB-2022</strain>
    </source>
</reference>
<dbReference type="EMBL" id="CM041545">
    <property type="protein sequence ID" value="KAI3361879.1"/>
    <property type="molecule type" value="Genomic_DNA"/>
</dbReference>
<gene>
    <name evidence="1" type="ORF">L3Q82_002201</name>
</gene>
<comment type="caution">
    <text evidence="1">The sequence shown here is derived from an EMBL/GenBank/DDBJ whole genome shotgun (WGS) entry which is preliminary data.</text>
</comment>
<dbReference type="Proteomes" id="UP000831701">
    <property type="component" value="Chromosome 15"/>
</dbReference>
<evidence type="ECO:0000313" key="2">
    <source>
        <dbReference type="Proteomes" id="UP000831701"/>
    </source>
</evidence>
<keyword evidence="2" id="KW-1185">Reference proteome</keyword>
<accession>A0ACB8W267</accession>